<gene>
    <name evidence="2" type="ORF">DYB32_004663</name>
</gene>
<accession>A0A418AWW4</accession>
<dbReference type="AlphaFoldDB" id="A0A418AWW4"/>
<organism evidence="2 3">
    <name type="scientific">Aphanomyces invadans</name>
    <dbReference type="NCBI Taxonomy" id="157072"/>
    <lineage>
        <taxon>Eukaryota</taxon>
        <taxon>Sar</taxon>
        <taxon>Stramenopiles</taxon>
        <taxon>Oomycota</taxon>
        <taxon>Saprolegniomycetes</taxon>
        <taxon>Saprolegniales</taxon>
        <taxon>Verrucalvaceae</taxon>
        <taxon>Aphanomyces</taxon>
    </lineage>
</organism>
<feature type="coiled-coil region" evidence="1">
    <location>
        <begin position="37"/>
        <end position="64"/>
    </location>
</feature>
<protein>
    <submittedName>
        <fullName evidence="2">Uncharacterized protein</fullName>
    </submittedName>
</protein>
<dbReference type="VEuPathDB" id="FungiDB:H310_08913"/>
<proteinExistence type="predicted"/>
<dbReference type="EMBL" id="QUSY01000363">
    <property type="protein sequence ID" value="RHY30047.1"/>
    <property type="molecule type" value="Genomic_DNA"/>
</dbReference>
<name>A0A418AWW4_9STRA</name>
<evidence type="ECO:0000313" key="3">
    <source>
        <dbReference type="Proteomes" id="UP000285060"/>
    </source>
</evidence>
<keyword evidence="1" id="KW-0175">Coiled coil</keyword>
<evidence type="ECO:0000313" key="2">
    <source>
        <dbReference type="EMBL" id="RHY30047.1"/>
    </source>
</evidence>
<sequence length="286" mass="33469">MEATLAVSKAEQKERERIEAMTVVDEERWQEEELLALMKIRATLDEKRRKRQEAEAERDEKMLKAVMQVSMMEYNARAEIEKRAVEEELWLQFEADKALRDIERQKALAKAEKFKKLQTVLDMKKRAHIARESARKAVEELQAQERQRHEKMWQMQEENVMREQIVQLEAVRRRQEEAIAKRVEAERRADEALSRAQELRQKALAAAKLVRQTSHQAMEGVLQDEDVVRLDDHRRQLEVLDIGIESASRICEEKEMLAKEKHEHALALRDKALDAGQSVSKSIAIA</sequence>
<feature type="coiled-coil region" evidence="1">
    <location>
        <begin position="124"/>
        <end position="202"/>
    </location>
</feature>
<evidence type="ECO:0000256" key="1">
    <source>
        <dbReference type="SAM" id="Coils"/>
    </source>
</evidence>
<reference evidence="2 3" key="1">
    <citation type="submission" date="2018-08" db="EMBL/GenBank/DDBJ databases">
        <title>Aphanomyces genome sequencing and annotation.</title>
        <authorList>
            <person name="Minardi D."/>
            <person name="Oidtmann B."/>
            <person name="Van Der Giezen M."/>
            <person name="Studholme D.J."/>
        </authorList>
    </citation>
    <scope>NUCLEOTIDE SEQUENCE [LARGE SCALE GENOMIC DNA]</scope>
    <source>
        <strain evidence="2 3">NJM0002</strain>
    </source>
</reference>
<keyword evidence="3" id="KW-1185">Reference proteome</keyword>
<dbReference type="Proteomes" id="UP000285060">
    <property type="component" value="Unassembled WGS sequence"/>
</dbReference>
<comment type="caution">
    <text evidence="2">The sequence shown here is derived from an EMBL/GenBank/DDBJ whole genome shotgun (WGS) entry which is preliminary data.</text>
</comment>